<dbReference type="Proteomes" id="UP001597373">
    <property type="component" value="Unassembled WGS sequence"/>
</dbReference>
<organism evidence="2 3">
    <name type="scientific">Chelativorans composti</name>
    <dbReference type="NCBI Taxonomy" id="768533"/>
    <lineage>
        <taxon>Bacteria</taxon>
        <taxon>Pseudomonadati</taxon>
        <taxon>Pseudomonadota</taxon>
        <taxon>Alphaproteobacteria</taxon>
        <taxon>Hyphomicrobiales</taxon>
        <taxon>Phyllobacteriaceae</taxon>
        <taxon>Chelativorans</taxon>
    </lineage>
</organism>
<evidence type="ECO:0000259" key="1">
    <source>
        <dbReference type="Pfam" id="PF24346"/>
    </source>
</evidence>
<reference evidence="3" key="1">
    <citation type="journal article" date="2019" name="Int. J. Syst. Evol. Microbiol.">
        <title>The Global Catalogue of Microorganisms (GCM) 10K type strain sequencing project: providing services to taxonomists for standard genome sequencing and annotation.</title>
        <authorList>
            <consortium name="The Broad Institute Genomics Platform"/>
            <consortium name="The Broad Institute Genome Sequencing Center for Infectious Disease"/>
            <person name="Wu L."/>
            <person name="Ma J."/>
        </authorList>
    </citation>
    <scope>NUCLEOTIDE SEQUENCE [LARGE SCALE GENOMIC DNA]</scope>
    <source>
        <strain evidence="3">KCTC 23707</strain>
    </source>
</reference>
<gene>
    <name evidence="2" type="ORF">ACFSMZ_09745</name>
</gene>
<dbReference type="InterPro" id="IPR055354">
    <property type="entry name" value="DUF7507"/>
</dbReference>
<protein>
    <recommendedName>
        <fullName evidence="1">DUF7507 domain-containing protein</fullName>
    </recommendedName>
</protein>
<keyword evidence="3" id="KW-1185">Reference proteome</keyword>
<dbReference type="RefSeq" id="WP_345100640.1">
    <property type="nucleotide sequence ID" value="NZ_BAABGS010000075.1"/>
</dbReference>
<dbReference type="PANTHER" id="PTHR34819">
    <property type="entry name" value="LARGE CYSTEINE-RICH PERIPLASMIC PROTEIN OMCB"/>
    <property type="match status" value="1"/>
</dbReference>
<dbReference type="InterPro" id="IPR038081">
    <property type="entry name" value="CalX-like_sf"/>
</dbReference>
<dbReference type="Gene3D" id="2.60.40.10">
    <property type="entry name" value="Immunoglobulins"/>
    <property type="match status" value="1"/>
</dbReference>
<name>A0ABW5DG18_9HYPH</name>
<proteinExistence type="predicted"/>
<dbReference type="InterPro" id="IPR051172">
    <property type="entry name" value="Chlamydia_OmcB"/>
</dbReference>
<dbReference type="SUPFAM" id="SSF141072">
    <property type="entry name" value="CalX-like"/>
    <property type="match status" value="1"/>
</dbReference>
<feature type="domain" description="DUF7507" evidence="1">
    <location>
        <begin position="362"/>
        <end position="480"/>
    </location>
</feature>
<dbReference type="SUPFAM" id="SSF117074">
    <property type="entry name" value="Hypothetical protein PA1324"/>
    <property type="match status" value="1"/>
</dbReference>
<evidence type="ECO:0000313" key="2">
    <source>
        <dbReference type="EMBL" id="MFD2260047.1"/>
    </source>
</evidence>
<evidence type="ECO:0000313" key="3">
    <source>
        <dbReference type="Proteomes" id="UP001597373"/>
    </source>
</evidence>
<sequence length="820" mass="87895">MAFEISDALDDKTVWENPRLIVEVTTPGTSTPSNHGQVEACGTEGSGLASVTCNAVLVENNWTVYSGSFVWEGEAALRRFGFVAKETASANRSVGNFLDSISLEGITPIVQFSKDYHEELEGVDTEANFPIQLLVSGKPEVPLQVDVVVEPITADANDLTTTTLTITVPPGNYAGTAFQIPLGILPDGVQENREQFALRLIDKPGEGGYRVFSTEVCGAPGIATATYTILDAHIALQKIGTFVDVAGGIAPDGSPIKNAGDRMDYEFIVTNTGDIALTDLIVTDTIIGTPTLDPSRSTLEADGTLPPGGVAVFVASYTLTQEDVDSGIKENVATATASIVGYPDQPQLTASSDHTEPIPHIPSISMVKEGRFDPETDDGDGLPDPGERLRFDITVTNDGNITAFDVYPEDPGPTFDGQPGTGVMSPFTPGPSTILPGQSVVFTAFYTLSTEDIAYGSGLEDSVKNQASVNATDPTGAPLKGEMPSPMALTMPGFGVEKQALITQTQRGGRVPYVLILKPMELIKRSPIRLVDIMPAGFGYIPGTATVDGVPHEPVVEGRRLSWELEVDPGKDVEVQLTLGVSASAPFGEFTNTAQAERIDNDVVYRRKGQATVEIIPEPVFDCGDIIGKVFDDRNRNGYHDEGEPGVAGARVVSLEGVQTTTDAHGRFHVACADLPGSRIGKTYMMKLDPRSLPSGYRIISENPRAVRLTAGKTTDVSFATAFTRVVRLDITGSAFEQGSEQLMTQWQERIIALIATLEAEPSVLRIVYRAQGDEGALARNRLRQLRRIVQEQWRTSPNRYRLEIETSLMNGGPAMTSGG</sequence>
<dbReference type="Pfam" id="PF24346">
    <property type="entry name" value="DUF7507"/>
    <property type="match status" value="2"/>
</dbReference>
<dbReference type="Gene3D" id="2.60.40.2030">
    <property type="match status" value="1"/>
</dbReference>
<dbReference type="EMBL" id="JBHUIR010000034">
    <property type="protein sequence ID" value="MFD2260047.1"/>
    <property type="molecule type" value="Genomic_DNA"/>
</dbReference>
<dbReference type="InterPro" id="IPR013783">
    <property type="entry name" value="Ig-like_fold"/>
</dbReference>
<dbReference type="PANTHER" id="PTHR34819:SF3">
    <property type="entry name" value="CELL SURFACE PROTEIN"/>
    <property type="match status" value="1"/>
</dbReference>
<feature type="domain" description="DUF7507" evidence="1">
    <location>
        <begin position="254"/>
        <end position="338"/>
    </location>
</feature>
<accession>A0ABW5DG18</accession>
<comment type="caution">
    <text evidence="2">The sequence shown here is derived from an EMBL/GenBank/DDBJ whole genome shotgun (WGS) entry which is preliminary data.</text>
</comment>